<proteinExistence type="predicted"/>
<evidence type="ECO:0000313" key="1">
    <source>
        <dbReference type="EMBL" id="OIQ72671.1"/>
    </source>
</evidence>
<dbReference type="AlphaFoldDB" id="A0A1J5PXX4"/>
<comment type="caution">
    <text evidence="1">The sequence shown here is derived from an EMBL/GenBank/DDBJ whole genome shotgun (WGS) entry which is preliminary data.</text>
</comment>
<reference evidence="1" key="1">
    <citation type="submission" date="2016-10" db="EMBL/GenBank/DDBJ databases">
        <title>Sequence of Gallionella enrichment culture.</title>
        <authorList>
            <person name="Poehlein A."/>
            <person name="Muehling M."/>
            <person name="Daniel R."/>
        </authorList>
    </citation>
    <scope>NUCLEOTIDE SEQUENCE</scope>
</reference>
<dbReference type="EMBL" id="MLJW01003174">
    <property type="protein sequence ID" value="OIQ72671.1"/>
    <property type="molecule type" value="Genomic_DNA"/>
</dbReference>
<sequence length="133" mass="14165">MQDFGGDRVEKRLGQLGLVMVNQQTDVVQLDLLPNVHGLAATLEFALDAVGGLAHPQVIKLDAFTLGPLLAGPVRRLKPVFGPCRFGAKQAVMPVEPVHHGFCNVIGDAGVKSGRKHICSDNNSCLCLSDGLR</sequence>
<protein>
    <submittedName>
        <fullName evidence="1">Uncharacterized protein</fullName>
    </submittedName>
</protein>
<organism evidence="1">
    <name type="scientific">mine drainage metagenome</name>
    <dbReference type="NCBI Taxonomy" id="410659"/>
    <lineage>
        <taxon>unclassified sequences</taxon>
        <taxon>metagenomes</taxon>
        <taxon>ecological metagenomes</taxon>
    </lineage>
</organism>
<accession>A0A1J5PXX4</accession>
<gene>
    <name evidence="1" type="ORF">GALL_457020</name>
</gene>
<name>A0A1J5PXX4_9ZZZZ</name>